<name>A0ABN2S2L7_9PSEU</name>
<gene>
    <name evidence="6" type="ORF">GCM10009754_64010</name>
</gene>
<accession>A0ABN2S2L7</accession>
<comment type="caution">
    <text evidence="6">The sequence shown here is derived from an EMBL/GenBank/DDBJ whole genome shotgun (WGS) entry which is preliminary data.</text>
</comment>
<dbReference type="Pfam" id="PF13305">
    <property type="entry name" value="TetR_C_33"/>
    <property type="match status" value="1"/>
</dbReference>
<proteinExistence type="predicted"/>
<dbReference type="Pfam" id="PF00440">
    <property type="entry name" value="TetR_N"/>
    <property type="match status" value="1"/>
</dbReference>
<dbReference type="PANTHER" id="PTHR30055">
    <property type="entry name" value="HTH-TYPE TRANSCRIPTIONAL REGULATOR RUTR"/>
    <property type="match status" value="1"/>
</dbReference>
<dbReference type="EMBL" id="BAAANN010000031">
    <property type="protein sequence ID" value="GAA1979006.1"/>
    <property type="molecule type" value="Genomic_DNA"/>
</dbReference>
<dbReference type="SUPFAM" id="SSF46689">
    <property type="entry name" value="Homeodomain-like"/>
    <property type="match status" value="1"/>
</dbReference>
<evidence type="ECO:0000313" key="7">
    <source>
        <dbReference type="Proteomes" id="UP001501116"/>
    </source>
</evidence>
<protein>
    <recommendedName>
        <fullName evidence="5">HTH tetR-type domain-containing protein</fullName>
    </recommendedName>
</protein>
<dbReference type="InterPro" id="IPR050109">
    <property type="entry name" value="HTH-type_TetR-like_transc_reg"/>
</dbReference>
<dbReference type="Gene3D" id="1.10.357.10">
    <property type="entry name" value="Tetracycline Repressor, domain 2"/>
    <property type="match status" value="1"/>
</dbReference>
<feature type="DNA-binding region" description="H-T-H motif" evidence="4">
    <location>
        <begin position="27"/>
        <end position="46"/>
    </location>
</feature>
<dbReference type="Proteomes" id="UP001501116">
    <property type="component" value="Unassembled WGS sequence"/>
</dbReference>
<evidence type="ECO:0000256" key="3">
    <source>
        <dbReference type="ARBA" id="ARBA00023163"/>
    </source>
</evidence>
<feature type="domain" description="HTH tetR-type" evidence="5">
    <location>
        <begin position="4"/>
        <end position="64"/>
    </location>
</feature>
<dbReference type="PANTHER" id="PTHR30055:SF234">
    <property type="entry name" value="HTH-TYPE TRANSCRIPTIONAL REGULATOR BETI"/>
    <property type="match status" value="1"/>
</dbReference>
<keyword evidence="7" id="KW-1185">Reference proteome</keyword>
<keyword evidence="3" id="KW-0804">Transcription</keyword>
<dbReference type="InterPro" id="IPR036271">
    <property type="entry name" value="Tet_transcr_reg_TetR-rel_C_sf"/>
</dbReference>
<evidence type="ECO:0000259" key="5">
    <source>
        <dbReference type="PROSITE" id="PS50977"/>
    </source>
</evidence>
<keyword evidence="1" id="KW-0805">Transcription regulation</keyword>
<dbReference type="PROSITE" id="PS50977">
    <property type="entry name" value="HTH_TETR_2"/>
    <property type="match status" value="1"/>
</dbReference>
<evidence type="ECO:0000256" key="4">
    <source>
        <dbReference type="PROSITE-ProRule" id="PRU00335"/>
    </source>
</evidence>
<evidence type="ECO:0000256" key="1">
    <source>
        <dbReference type="ARBA" id="ARBA00023015"/>
    </source>
</evidence>
<dbReference type="RefSeq" id="WP_344427440.1">
    <property type="nucleotide sequence ID" value="NZ_BAAANN010000031.1"/>
</dbReference>
<dbReference type="InterPro" id="IPR009057">
    <property type="entry name" value="Homeodomain-like_sf"/>
</dbReference>
<evidence type="ECO:0000313" key="6">
    <source>
        <dbReference type="EMBL" id="GAA1979006.1"/>
    </source>
</evidence>
<dbReference type="InterPro" id="IPR001647">
    <property type="entry name" value="HTH_TetR"/>
</dbReference>
<evidence type="ECO:0000256" key="2">
    <source>
        <dbReference type="ARBA" id="ARBA00023125"/>
    </source>
</evidence>
<keyword evidence="2 4" id="KW-0238">DNA-binding</keyword>
<dbReference type="InterPro" id="IPR025996">
    <property type="entry name" value="MT1864/Rv1816-like_C"/>
</dbReference>
<dbReference type="SUPFAM" id="SSF48498">
    <property type="entry name" value="Tetracyclin repressor-like, C-terminal domain"/>
    <property type="match status" value="1"/>
</dbReference>
<reference evidence="6 7" key="1">
    <citation type="journal article" date="2019" name="Int. J. Syst. Evol. Microbiol.">
        <title>The Global Catalogue of Microorganisms (GCM) 10K type strain sequencing project: providing services to taxonomists for standard genome sequencing and annotation.</title>
        <authorList>
            <consortium name="The Broad Institute Genomics Platform"/>
            <consortium name="The Broad Institute Genome Sequencing Center for Infectious Disease"/>
            <person name="Wu L."/>
            <person name="Ma J."/>
        </authorList>
    </citation>
    <scope>NUCLEOTIDE SEQUENCE [LARGE SCALE GENOMIC DNA]</scope>
    <source>
        <strain evidence="6 7">JCM 14545</strain>
    </source>
</reference>
<organism evidence="6 7">
    <name type="scientific">Amycolatopsis minnesotensis</name>
    <dbReference type="NCBI Taxonomy" id="337894"/>
    <lineage>
        <taxon>Bacteria</taxon>
        <taxon>Bacillati</taxon>
        <taxon>Actinomycetota</taxon>
        <taxon>Actinomycetes</taxon>
        <taxon>Pseudonocardiales</taxon>
        <taxon>Pseudonocardiaceae</taxon>
        <taxon>Amycolatopsis</taxon>
    </lineage>
</organism>
<sequence length="177" mass="18794">MTEDDLRGRLLDAAAQLLDADGADAVTIRETARRCAVSHGAPRRYFPSRTALLGYLANRVAADLTADLDATDGSARALALAYVAFAARRPHAFDLLTRHDLVHASGAGLRSATLPLVERWRDAWRARHSAGTDADAIARLAAVHGVASLVSHRANEVIGIDPDDFVDLALRTGGGHG</sequence>